<dbReference type="AlphaFoldDB" id="A0A3B1DLP8"/>
<proteinExistence type="predicted"/>
<organism evidence="1">
    <name type="scientific">hydrothermal vent metagenome</name>
    <dbReference type="NCBI Taxonomy" id="652676"/>
    <lineage>
        <taxon>unclassified sequences</taxon>
        <taxon>metagenomes</taxon>
        <taxon>ecological metagenomes</taxon>
    </lineage>
</organism>
<reference evidence="1" key="1">
    <citation type="submission" date="2018-06" db="EMBL/GenBank/DDBJ databases">
        <authorList>
            <person name="Zhirakovskaya E."/>
        </authorList>
    </citation>
    <scope>NUCLEOTIDE SEQUENCE</scope>
</reference>
<gene>
    <name evidence="1" type="ORF">MNBD_UNCLBAC01-158</name>
</gene>
<name>A0A3B1DLP8_9ZZZZ</name>
<protein>
    <recommendedName>
        <fullName evidence="2">Type II secretion system protein GspC N-terminal domain-containing protein</fullName>
    </recommendedName>
</protein>
<sequence>MFFSLPVFSADEVKEKKFIYADHGKRDPFWSLVSSTGIVVNYGLDLSISDLVLEGTVEGDKKQSFAIISGRIVKLNDRIGQFMVLKIEKDSVTLKGNQQTFDLKLKRSDDF</sequence>
<accession>A0A3B1DLP8</accession>
<evidence type="ECO:0000313" key="1">
    <source>
        <dbReference type="EMBL" id="VAX37703.1"/>
    </source>
</evidence>
<evidence type="ECO:0008006" key="2">
    <source>
        <dbReference type="Google" id="ProtNLM"/>
    </source>
</evidence>
<dbReference type="EMBL" id="UOGJ01000136">
    <property type="protein sequence ID" value="VAX37703.1"/>
    <property type="molecule type" value="Genomic_DNA"/>
</dbReference>